<dbReference type="GO" id="GO:0004563">
    <property type="term" value="F:beta-N-acetylhexosaminidase activity"/>
    <property type="evidence" value="ECO:0007669"/>
    <property type="project" value="UniProtKB-EC"/>
</dbReference>
<dbReference type="EMBL" id="QUNO01000009">
    <property type="protein sequence ID" value="REH43866.1"/>
    <property type="molecule type" value="Genomic_DNA"/>
</dbReference>
<accession>A0A3E0HFM9</accession>
<dbReference type="InterPro" id="IPR015882">
    <property type="entry name" value="HEX_bac_N"/>
</dbReference>
<evidence type="ECO:0000256" key="7">
    <source>
        <dbReference type="SAM" id="SignalP"/>
    </source>
</evidence>
<evidence type="ECO:0000313" key="11">
    <source>
        <dbReference type="Proteomes" id="UP000256269"/>
    </source>
</evidence>
<dbReference type="AlphaFoldDB" id="A0A3E0HFM9"/>
<protein>
    <recommendedName>
        <fullName evidence="3">beta-N-acetylhexosaminidase</fullName>
        <ecNumber evidence="3">3.2.1.52</ecNumber>
    </recommendedName>
</protein>
<feature type="active site" description="Proton donor" evidence="6">
    <location>
        <position position="338"/>
    </location>
</feature>
<dbReference type="InterPro" id="IPR015883">
    <property type="entry name" value="Glyco_hydro_20_cat"/>
</dbReference>
<feature type="domain" description="Glycoside hydrolase family 20 catalytic" evidence="8">
    <location>
        <begin position="178"/>
        <end position="491"/>
    </location>
</feature>
<dbReference type="Proteomes" id="UP000256269">
    <property type="component" value="Unassembled WGS sequence"/>
</dbReference>
<dbReference type="PANTHER" id="PTHR22600">
    <property type="entry name" value="BETA-HEXOSAMINIDASE"/>
    <property type="match status" value="1"/>
</dbReference>
<dbReference type="Pfam" id="PF00728">
    <property type="entry name" value="Glyco_hydro_20"/>
    <property type="match status" value="1"/>
</dbReference>
<evidence type="ECO:0000256" key="5">
    <source>
        <dbReference type="ARBA" id="ARBA00023295"/>
    </source>
</evidence>
<dbReference type="Gene3D" id="3.30.379.10">
    <property type="entry name" value="Chitobiase/beta-hexosaminidase domain 2-like"/>
    <property type="match status" value="1"/>
</dbReference>
<sequence>MNRRLLCLVVALLAEVLFLTPSTPAAASTSPPTPETVEAPVTAIRIVPEPSSLVVLPGQSFTLRSPARIVAPGGAAATGEYLAGLLRPSTGFGLPVTTDAPQPGDIVLAVGNEASLGAEGYQLTVTEPTVELSAHTTAGLFYGVQTLRQLLPPRMEYRSVQSGPWRVRGVAVRDIPRYPWRGAMLDVARHFFTVAQVEDFLDDISMYKINTLHLHLSDNEGWRLEINGWPRLAHYGGSTDGSRGPGGFYTQDDYRAIVQYAATRHVTIIPEIDTPAHSTAALASYAELNCDGVAPPLLDPGPRTLCVPLDITYKYLDDVIAQVAALTPGEYIHVGGDEASNSPAEYAFFMDKMQQIVLSHGKKLDGWLQIETADLTSTAATQYWAVRGSADSEALARIAAQRGNKLIMSSPDHAYLDMKYDPSTPVGQAWAGYVSVSGSYDWDPATFVPGVADAVVGVEAPMWTDLIASYDYVQFMVFPRLAGIAEVGWSPESTHSWDDYRLRLAAQGPRWDALGVNYFRSPEVPWPA</sequence>
<keyword evidence="7" id="KW-0732">Signal</keyword>
<gene>
    <name evidence="10" type="ORF">BCF44_109412</name>
</gene>
<dbReference type="CDD" id="cd06568">
    <property type="entry name" value="GH20_SpHex_like"/>
    <property type="match status" value="1"/>
</dbReference>
<dbReference type="InterPro" id="IPR017853">
    <property type="entry name" value="GH"/>
</dbReference>
<keyword evidence="5" id="KW-0326">Glycosidase</keyword>
<evidence type="ECO:0000256" key="6">
    <source>
        <dbReference type="PIRSR" id="PIRSR625705-1"/>
    </source>
</evidence>
<comment type="catalytic activity">
    <reaction evidence="1">
        <text>Hydrolysis of terminal non-reducing N-acetyl-D-hexosamine residues in N-acetyl-beta-D-hexosaminides.</text>
        <dbReference type="EC" id="3.2.1.52"/>
    </reaction>
</comment>
<evidence type="ECO:0000313" key="10">
    <source>
        <dbReference type="EMBL" id="REH43866.1"/>
    </source>
</evidence>
<evidence type="ECO:0000256" key="2">
    <source>
        <dbReference type="ARBA" id="ARBA00006285"/>
    </source>
</evidence>
<dbReference type="Gene3D" id="3.20.20.80">
    <property type="entry name" value="Glycosidases"/>
    <property type="match status" value="1"/>
</dbReference>
<evidence type="ECO:0000256" key="4">
    <source>
        <dbReference type="ARBA" id="ARBA00022801"/>
    </source>
</evidence>
<dbReference type="GO" id="GO:0005975">
    <property type="term" value="P:carbohydrate metabolic process"/>
    <property type="evidence" value="ECO:0007669"/>
    <property type="project" value="InterPro"/>
</dbReference>
<keyword evidence="11" id="KW-1185">Reference proteome</keyword>
<dbReference type="RefSeq" id="WP_116177341.1">
    <property type="nucleotide sequence ID" value="NZ_CP144375.1"/>
</dbReference>
<dbReference type="GO" id="GO:0016020">
    <property type="term" value="C:membrane"/>
    <property type="evidence" value="ECO:0007669"/>
    <property type="project" value="TreeGrafter"/>
</dbReference>
<organism evidence="10 11">
    <name type="scientific">Kutzneria buriramensis</name>
    <dbReference type="NCBI Taxonomy" id="1045776"/>
    <lineage>
        <taxon>Bacteria</taxon>
        <taxon>Bacillati</taxon>
        <taxon>Actinomycetota</taxon>
        <taxon>Actinomycetes</taxon>
        <taxon>Pseudonocardiales</taxon>
        <taxon>Pseudonocardiaceae</taxon>
        <taxon>Kutzneria</taxon>
    </lineage>
</organism>
<dbReference type="InterPro" id="IPR029018">
    <property type="entry name" value="Hex-like_dom2"/>
</dbReference>
<dbReference type="SUPFAM" id="SSF55545">
    <property type="entry name" value="beta-N-acetylhexosaminidase-like domain"/>
    <property type="match status" value="1"/>
</dbReference>
<evidence type="ECO:0000259" key="9">
    <source>
        <dbReference type="Pfam" id="PF02838"/>
    </source>
</evidence>
<feature type="domain" description="Beta-hexosaminidase bacterial type N-terminal" evidence="9">
    <location>
        <begin position="44"/>
        <end position="174"/>
    </location>
</feature>
<dbReference type="PANTHER" id="PTHR22600:SF57">
    <property type="entry name" value="BETA-N-ACETYLHEXOSAMINIDASE"/>
    <property type="match status" value="1"/>
</dbReference>
<dbReference type="OrthoDB" id="9763537at2"/>
<reference evidence="10 11" key="1">
    <citation type="submission" date="2018-08" db="EMBL/GenBank/DDBJ databases">
        <title>Genomic Encyclopedia of Archaeal and Bacterial Type Strains, Phase II (KMG-II): from individual species to whole genera.</title>
        <authorList>
            <person name="Goeker M."/>
        </authorList>
    </citation>
    <scope>NUCLEOTIDE SEQUENCE [LARGE SCALE GENOMIC DNA]</scope>
    <source>
        <strain evidence="10 11">DSM 45791</strain>
    </source>
</reference>
<keyword evidence="4" id="KW-0378">Hydrolase</keyword>
<dbReference type="PRINTS" id="PR00738">
    <property type="entry name" value="GLHYDRLASE20"/>
</dbReference>
<dbReference type="Pfam" id="PF02838">
    <property type="entry name" value="Glyco_hydro_20b"/>
    <property type="match status" value="1"/>
</dbReference>
<feature type="signal peptide" evidence="7">
    <location>
        <begin position="1"/>
        <end position="27"/>
    </location>
</feature>
<evidence type="ECO:0000256" key="3">
    <source>
        <dbReference type="ARBA" id="ARBA00012663"/>
    </source>
</evidence>
<dbReference type="SUPFAM" id="SSF51445">
    <property type="entry name" value="(Trans)glycosidases"/>
    <property type="match status" value="1"/>
</dbReference>
<dbReference type="EC" id="3.2.1.52" evidence="3"/>
<name>A0A3E0HFM9_9PSEU</name>
<comment type="caution">
    <text evidence="10">The sequence shown here is derived from an EMBL/GenBank/DDBJ whole genome shotgun (WGS) entry which is preliminary data.</text>
</comment>
<dbReference type="InterPro" id="IPR025705">
    <property type="entry name" value="Beta_hexosaminidase_sua/sub"/>
</dbReference>
<comment type="similarity">
    <text evidence="2">Belongs to the glycosyl hydrolase 20 family.</text>
</comment>
<dbReference type="GO" id="GO:0030203">
    <property type="term" value="P:glycosaminoglycan metabolic process"/>
    <property type="evidence" value="ECO:0007669"/>
    <property type="project" value="TreeGrafter"/>
</dbReference>
<evidence type="ECO:0000256" key="1">
    <source>
        <dbReference type="ARBA" id="ARBA00001231"/>
    </source>
</evidence>
<feature type="chain" id="PRO_5017664749" description="beta-N-acetylhexosaminidase" evidence="7">
    <location>
        <begin position="28"/>
        <end position="528"/>
    </location>
</feature>
<evidence type="ECO:0000259" key="8">
    <source>
        <dbReference type="Pfam" id="PF00728"/>
    </source>
</evidence>
<proteinExistence type="inferred from homology"/>